<dbReference type="GO" id="GO:0006516">
    <property type="term" value="P:glycoprotein catabolic process"/>
    <property type="evidence" value="ECO:0000318"/>
    <property type="project" value="GO_Central"/>
</dbReference>
<dbReference type="FunFam" id="1.20.1280.50:FF:000002">
    <property type="entry name" value="F-box only protein 44"/>
    <property type="match status" value="1"/>
</dbReference>
<dbReference type="GeneID" id="100891478"/>
<dbReference type="InterPro" id="IPR039752">
    <property type="entry name" value="F-box_only"/>
</dbReference>
<dbReference type="KEGG" id="spu:100891478"/>
<protein>
    <recommendedName>
        <fullName evidence="6">F-box protein</fullName>
    </recommendedName>
</protein>
<dbReference type="PROSITE" id="PS51114">
    <property type="entry name" value="FBA"/>
    <property type="match status" value="1"/>
</dbReference>
<dbReference type="OrthoDB" id="1107553at2759"/>
<dbReference type="GO" id="GO:0005737">
    <property type="term" value="C:cytoplasm"/>
    <property type="evidence" value="ECO:0000318"/>
    <property type="project" value="GO_Central"/>
</dbReference>
<dbReference type="InterPro" id="IPR001810">
    <property type="entry name" value="F-box_dom"/>
</dbReference>
<evidence type="ECO:0008006" key="6">
    <source>
        <dbReference type="Google" id="ProtNLM"/>
    </source>
</evidence>
<dbReference type="Proteomes" id="UP000007110">
    <property type="component" value="Unassembled WGS sequence"/>
</dbReference>
<keyword evidence="5" id="KW-1185">Reference proteome</keyword>
<reference evidence="4" key="2">
    <citation type="submission" date="2021-01" db="UniProtKB">
        <authorList>
            <consortium name="EnsemblMetazoa"/>
        </authorList>
    </citation>
    <scope>IDENTIFICATION</scope>
</reference>
<name>A0A7M7GJ75_STRPU</name>
<dbReference type="GO" id="GO:0031146">
    <property type="term" value="P:SCF-dependent proteasomal ubiquitin-dependent protein catabolic process"/>
    <property type="evidence" value="ECO:0000318"/>
    <property type="project" value="GO_Central"/>
</dbReference>
<dbReference type="GO" id="GO:0036503">
    <property type="term" value="P:ERAD pathway"/>
    <property type="evidence" value="ECO:0000318"/>
    <property type="project" value="GO_Central"/>
</dbReference>
<proteinExistence type="predicted"/>
<dbReference type="Pfam" id="PF12937">
    <property type="entry name" value="F-box-like"/>
    <property type="match status" value="1"/>
</dbReference>
<dbReference type="PANTHER" id="PTHR12125">
    <property type="entry name" value="F-BOX ONLY PROTEIN 6-LIKE PROTEIN"/>
    <property type="match status" value="1"/>
</dbReference>
<dbReference type="InterPro" id="IPR036047">
    <property type="entry name" value="F-box-like_dom_sf"/>
</dbReference>
<organism evidence="4 5">
    <name type="scientific">Strongylocentrotus purpuratus</name>
    <name type="common">Purple sea urchin</name>
    <dbReference type="NCBI Taxonomy" id="7668"/>
    <lineage>
        <taxon>Eukaryota</taxon>
        <taxon>Metazoa</taxon>
        <taxon>Echinodermata</taxon>
        <taxon>Eleutherozoa</taxon>
        <taxon>Echinozoa</taxon>
        <taxon>Echinoidea</taxon>
        <taxon>Euechinoidea</taxon>
        <taxon>Echinacea</taxon>
        <taxon>Camarodonta</taxon>
        <taxon>Echinidea</taxon>
        <taxon>Strongylocentrotidae</taxon>
        <taxon>Strongylocentrotus</taxon>
    </lineage>
</organism>
<feature type="region of interest" description="Disordered" evidence="1">
    <location>
        <begin position="1"/>
        <end position="43"/>
    </location>
</feature>
<evidence type="ECO:0000313" key="5">
    <source>
        <dbReference type="Proteomes" id="UP000007110"/>
    </source>
</evidence>
<dbReference type="Gene3D" id="2.60.120.260">
    <property type="entry name" value="Galactose-binding domain-like"/>
    <property type="match status" value="1"/>
</dbReference>
<dbReference type="Pfam" id="PF04300">
    <property type="entry name" value="FBA"/>
    <property type="match status" value="1"/>
</dbReference>
<dbReference type="SMART" id="SM01198">
    <property type="entry name" value="FBA"/>
    <property type="match status" value="1"/>
</dbReference>
<dbReference type="FunCoup" id="A0A7M7GJ75">
    <property type="interactions" value="409"/>
</dbReference>
<evidence type="ECO:0000259" key="3">
    <source>
        <dbReference type="PROSITE" id="PS51114"/>
    </source>
</evidence>
<dbReference type="PROSITE" id="PS50181">
    <property type="entry name" value="FBOX"/>
    <property type="match status" value="1"/>
</dbReference>
<dbReference type="OMA" id="HIFFQHG"/>
<accession>A0A7M7GJ75</accession>
<dbReference type="InterPro" id="IPR008979">
    <property type="entry name" value="Galactose-bd-like_sf"/>
</dbReference>
<dbReference type="InParanoid" id="A0A7M7GJ75"/>
<evidence type="ECO:0000256" key="1">
    <source>
        <dbReference type="SAM" id="MobiDB-lite"/>
    </source>
</evidence>
<dbReference type="SMART" id="SM00256">
    <property type="entry name" value="FBOX"/>
    <property type="match status" value="1"/>
</dbReference>
<dbReference type="AlphaFoldDB" id="A0A7M7GJ75"/>
<feature type="compositionally biased region" description="Basic and acidic residues" evidence="1">
    <location>
        <begin position="16"/>
        <end position="33"/>
    </location>
</feature>
<dbReference type="EnsemblMetazoa" id="XM_003731541">
    <property type="protein sequence ID" value="XP_003731589"/>
    <property type="gene ID" value="LOC100891478"/>
</dbReference>
<dbReference type="FunFam" id="2.60.120.260:FF:000012">
    <property type="entry name" value="F-box only protein 2"/>
    <property type="match status" value="1"/>
</dbReference>
<evidence type="ECO:0000313" key="4">
    <source>
        <dbReference type="EnsemblMetazoa" id="XP_003731589"/>
    </source>
</evidence>
<dbReference type="GO" id="GO:0019005">
    <property type="term" value="C:SCF ubiquitin ligase complex"/>
    <property type="evidence" value="ECO:0000318"/>
    <property type="project" value="GO_Central"/>
</dbReference>
<dbReference type="RefSeq" id="XP_003731589.2">
    <property type="nucleotide sequence ID" value="XM_003731541.3"/>
</dbReference>
<dbReference type="PANTHER" id="PTHR12125:SF5">
    <property type="entry name" value="F-BOX DOMAIN-CONTAINING PROTEIN"/>
    <property type="match status" value="1"/>
</dbReference>
<dbReference type="InterPro" id="IPR007397">
    <property type="entry name" value="F-box-assoc_dom"/>
</dbReference>
<dbReference type="Gene3D" id="1.20.1280.50">
    <property type="match status" value="1"/>
</dbReference>
<reference evidence="5" key="1">
    <citation type="submission" date="2015-02" db="EMBL/GenBank/DDBJ databases">
        <title>Genome sequencing for Strongylocentrotus purpuratus.</title>
        <authorList>
            <person name="Murali S."/>
            <person name="Liu Y."/>
            <person name="Vee V."/>
            <person name="English A."/>
            <person name="Wang M."/>
            <person name="Skinner E."/>
            <person name="Han Y."/>
            <person name="Muzny D.M."/>
            <person name="Worley K.C."/>
            <person name="Gibbs R.A."/>
        </authorList>
    </citation>
    <scope>NUCLEOTIDE SEQUENCE</scope>
</reference>
<dbReference type="SUPFAM" id="SSF81383">
    <property type="entry name" value="F-box domain"/>
    <property type="match status" value="1"/>
</dbReference>
<sequence>MGQRISSLKLRPSKSKNMEPETKEPGCTEKTGEFSEPDIDTQGINLDMERPLGDCVFEDLPFELIQRNLTFVPDCDLKECSCVCKTWQEAVTEQSFWRQKCERGGQYVEKYMAPYFPTDWKEFYFKSPFARNLIKNSSGQDSKGEFDLCEWKILSDGGERWKVETDCPGSARLPDEVLLLTGGQYKSFATSYGWCEREQVIDLLEEGFSEEMLDCLQPIIFVSEWYAARFDCGNTYEFGVQLLNGRPTSDDTKDVIIDSFTFGPIQTPEWPEKSWKQASHHFREYGPGLRFIRYWDKSKDNKFWAGHYGGKMAGSEVRFVFTQEQKTAEEGGVQGASSS</sequence>
<feature type="domain" description="F-box" evidence="2">
    <location>
        <begin position="54"/>
        <end position="100"/>
    </location>
</feature>
<feature type="domain" description="FBA" evidence="3">
    <location>
        <begin position="123"/>
        <end position="321"/>
    </location>
</feature>
<evidence type="ECO:0000259" key="2">
    <source>
        <dbReference type="PROSITE" id="PS50181"/>
    </source>
</evidence>
<dbReference type="SUPFAM" id="SSF49785">
    <property type="entry name" value="Galactose-binding domain-like"/>
    <property type="match status" value="1"/>
</dbReference>